<dbReference type="EMBL" id="FQWD01000006">
    <property type="protein sequence ID" value="SHH13079.1"/>
    <property type="molecule type" value="Genomic_DNA"/>
</dbReference>
<sequence>MLKLYRLSEEKKEYWETWSNDDGSHRVHWGELGTTGKSKVLKKSLFHNPQKAIQKEIDDLIAIGFSEVDQTFTLMVEYSADGFGTPEDLDKRARLQDRLNETLGWTGLGHCDGGSIGSDTMEVCNYVVDFEIAKLVIEKDLIGTEFENFTRIYDEDLE</sequence>
<gene>
    <name evidence="1" type="ORF">SAMN05216361_3891</name>
</gene>
<proteinExistence type="predicted"/>
<dbReference type="OrthoDB" id="5508028at2"/>
<accession>A0A1M5QH43</accession>
<evidence type="ECO:0000313" key="2">
    <source>
        <dbReference type="Proteomes" id="UP000184520"/>
    </source>
</evidence>
<reference evidence="2" key="1">
    <citation type="submission" date="2016-11" db="EMBL/GenBank/DDBJ databases">
        <authorList>
            <person name="Varghese N."/>
            <person name="Submissions S."/>
        </authorList>
    </citation>
    <scope>NUCLEOTIDE SEQUENCE [LARGE SCALE GENOMIC DNA]</scope>
    <source>
        <strain evidence="2">CGMCC 1.8995</strain>
    </source>
</reference>
<dbReference type="AlphaFoldDB" id="A0A1M5QH43"/>
<evidence type="ECO:0000313" key="1">
    <source>
        <dbReference type="EMBL" id="SHH13079.1"/>
    </source>
</evidence>
<keyword evidence="2" id="KW-1185">Reference proteome</keyword>
<dbReference type="Proteomes" id="UP000184520">
    <property type="component" value="Unassembled WGS sequence"/>
</dbReference>
<name>A0A1M5QH43_9ALTE</name>
<dbReference type="STRING" id="634436.SAMN05216361_3891"/>
<evidence type="ECO:0008006" key="3">
    <source>
        <dbReference type="Google" id="ProtNLM"/>
    </source>
</evidence>
<dbReference type="RefSeq" id="WP_073324812.1">
    <property type="nucleotide sequence ID" value="NZ_FQWD01000006.1"/>
</dbReference>
<protein>
    <recommendedName>
        <fullName evidence="3">WGR domain-containing protein</fullName>
    </recommendedName>
</protein>
<organism evidence="1 2">
    <name type="scientific">Marisediminitalea aggregata</name>
    <dbReference type="NCBI Taxonomy" id="634436"/>
    <lineage>
        <taxon>Bacteria</taxon>
        <taxon>Pseudomonadati</taxon>
        <taxon>Pseudomonadota</taxon>
        <taxon>Gammaproteobacteria</taxon>
        <taxon>Alteromonadales</taxon>
        <taxon>Alteromonadaceae</taxon>
        <taxon>Marisediminitalea</taxon>
    </lineage>
</organism>